<dbReference type="OrthoDB" id="2828299at2"/>
<reference evidence="2" key="1">
    <citation type="submission" date="2016-10" db="EMBL/GenBank/DDBJ databases">
        <authorList>
            <person name="Varghese N."/>
            <person name="Submissions S."/>
        </authorList>
    </citation>
    <scope>NUCLEOTIDE SEQUENCE [LARGE SCALE GENOMIC DNA]</scope>
    <source>
        <strain evidence="2">CGMCC 1.6199</strain>
    </source>
</reference>
<protein>
    <submittedName>
        <fullName evidence="1">Uncharacterized protein</fullName>
    </submittedName>
</protein>
<sequence>MKYVMEAIKKREAEEKLPVIKLEIDYELITLYDAMKDNDQRAMEISKQRLNELRREMLALS</sequence>
<keyword evidence="2" id="KW-1185">Reference proteome</keyword>
<dbReference type="STRING" id="482461.SAMN05216244_0746"/>
<organism evidence="1 2">
    <name type="scientific">Sediminibacillus halophilus</name>
    <dbReference type="NCBI Taxonomy" id="482461"/>
    <lineage>
        <taxon>Bacteria</taxon>
        <taxon>Bacillati</taxon>
        <taxon>Bacillota</taxon>
        <taxon>Bacilli</taxon>
        <taxon>Bacillales</taxon>
        <taxon>Bacillaceae</taxon>
        <taxon>Sediminibacillus</taxon>
    </lineage>
</organism>
<dbReference type="AlphaFoldDB" id="A0A1G9MXI4"/>
<evidence type="ECO:0000313" key="2">
    <source>
        <dbReference type="Proteomes" id="UP000182347"/>
    </source>
</evidence>
<gene>
    <name evidence="1" type="ORF">SAMN05216244_0746</name>
</gene>
<proteinExistence type="predicted"/>
<dbReference type="RefSeq" id="WP_074597496.1">
    <property type="nucleotide sequence ID" value="NZ_FNHF01000001.1"/>
</dbReference>
<evidence type="ECO:0000313" key="1">
    <source>
        <dbReference type="EMBL" id="SDL78335.1"/>
    </source>
</evidence>
<accession>A0A1G9MXI4</accession>
<dbReference type="EMBL" id="FNHF01000001">
    <property type="protein sequence ID" value="SDL78335.1"/>
    <property type="molecule type" value="Genomic_DNA"/>
</dbReference>
<dbReference type="Proteomes" id="UP000182347">
    <property type="component" value="Unassembled WGS sequence"/>
</dbReference>
<name>A0A1G9MXI4_9BACI</name>